<evidence type="ECO:0000313" key="2">
    <source>
        <dbReference type="Proteomes" id="UP001229081"/>
    </source>
</evidence>
<dbReference type="Gene3D" id="3.40.50.1820">
    <property type="entry name" value="alpha/beta hydrolase"/>
    <property type="match status" value="1"/>
</dbReference>
<dbReference type="RefSeq" id="WP_306256105.1">
    <property type="nucleotide sequence ID" value="NZ_JAUFSA010000007.1"/>
</dbReference>
<gene>
    <name evidence="1" type="ORF">QXL92_33655</name>
</gene>
<comment type="caution">
    <text evidence="1">The sequence shown here is derived from an EMBL/GenBank/DDBJ whole genome shotgun (WGS) entry which is preliminary data.</text>
</comment>
<proteinExistence type="predicted"/>
<evidence type="ECO:0008006" key="3">
    <source>
        <dbReference type="Google" id="ProtNLM"/>
    </source>
</evidence>
<dbReference type="SUPFAM" id="SSF53474">
    <property type="entry name" value="alpha/beta-Hydrolases"/>
    <property type="match status" value="1"/>
</dbReference>
<accession>A0AAJ1SAK6</accession>
<dbReference type="AlphaFoldDB" id="A0AAJ1SAK6"/>
<dbReference type="PANTHER" id="PTHR11440">
    <property type="entry name" value="LECITHIN-CHOLESTEROL ACYLTRANSFERASE-RELATED"/>
    <property type="match status" value="1"/>
</dbReference>
<evidence type="ECO:0000313" key="1">
    <source>
        <dbReference type="EMBL" id="MDP7739675.1"/>
    </source>
</evidence>
<dbReference type="GO" id="GO:0006629">
    <property type="term" value="P:lipid metabolic process"/>
    <property type="evidence" value="ECO:0007669"/>
    <property type="project" value="InterPro"/>
</dbReference>
<dbReference type="GO" id="GO:0008374">
    <property type="term" value="F:O-acyltransferase activity"/>
    <property type="evidence" value="ECO:0007669"/>
    <property type="project" value="InterPro"/>
</dbReference>
<reference evidence="1" key="1">
    <citation type="submission" date="2023-06" db="EMBL/GenBank/DDBJ databases">
        <title>Identification of two novel mycobacterium reveal diversities and complexities of Mycobacterium gordonae clade.</title>
        <authorList>
            <person name="Matsumoto Y."/>
            <person name="Nakamura S."/>
            <person name="Motooka D."/>
            <person name="Fukushima K."/>
        </authorList>
    </citation>
    <scope>NUCLEOTIDE SEQUENCE</scope>
    <source>
        <strain evidence="1">TY812</strain>
    </source>
</reference>
<organism evidence="1 2">
    <name type="scientific">Mycobacterium paragordonae</name>
    <dbReference type="NCBI Taxonomy" id="1389713"/>
    <lineage>
        <taxon>Bacteria</taxon>
        <taxon>Bacillati</taxon>
        <taxon>Actinomycetota</taxon>
        <taxon>Actinomycetes</taxon>
        <taxon>Mycobacteriales</taxon>
        <taxon>Mycobacteriaceae</taxon>
        <taxon>Mycobacterium</taxon>
    </lineage>
</organism>
<protein>
    <recommendedName>
        <fullName evidence="3">Lecithin:cholesterol acyltransferase</fullName>
    </recommendedName>
</protein>
<dbReference type="Pfam" id="PF02450">
    <property type="entry name" value="LCAT"/>
    <property type="match status" value="1"/>
</dbReference>
<dbReference type="Proteomes" id="UP001229081">
    <property type="component" value="Unassembled WGS sequence"/>
</dbReference>
<sequence length="467" mass="50206">MASNDLIMIIPGITGSTLARDGTDIWSSKPVTLLSALATLGSNIRKLQLPDDIGDQAPDDGIYARALFSHLHFVPGLWSPIHGYEKLVRRLQAVCARTTCNQRQFGHLNPVVFPYDWRLSNRYNGHQLKASAEKALAQWQECAPQNRDAKIVFVCHSMGGLIARWYISKEGGAPLTRKMITLGTPYRGAIKALSVLADGPMPKLGRFGERLHPVVRSFPSVHQLLPSYACVDPGNGDLGYLKDQMDLVLSSSARRDAALFYQELEDAETADCGGAERRHAIVGTRQPTSTSAALTADGRYLFSDLLGHLDLAGDGTVSAASGPKGVALDDNSIHRIADRHGHLQCNSAALDEIESVVTSEPIIVKAGLNQELSISAPEVLVGGEPLAATISSPGGRRSIVISIADEHGKLIAEQIQVLRNGVIDYHTPPLPPGGYALKAHVVNDKMGGVNVPFLVWPDQRGGGTSIH</sequence>
<dbReference type="InterPro" id="IPR003386">
    <property type="entry name" value="LACT/PDAT_acylTrfase"/>
</dbReference>
<dbReference type="InterPro" id="IPR029058">
    <property type="entry name" value="AB_hydrolase_fold"/>
</dbReference>
<dbReference type="EMBL" id="JAUFSA010000007">
    <property type="protein sequence ID" value="MDP7739675.1"/>
    <property type="molecule type" value="Genomic_DNA"/>
</dbReference>
<name>A0AAJ1SAK6_9MYCO</name>